<dbReference type="GO" id="GO:0005886">
    <property type="term" value="C:plasma membrane"/>
    <property type="evidence" value="ECO:0007669"/>
    <property type="project" value="TreeGrafter"/>
</dbReference>
<dbReference type="AlphaFoldDB" id="A0A7J0EF72"/>
<dbReference type="SMART" id="SM00248">
    <property type="entry name" value="ANK"/>
    <property type="match status" value="8"/>
</dbReference>
<keyword evidence="2 3" id="KW-0040">ANK repeat</keyword>
<reference evidence="4 5" key="1">
    <citation type="submission" date="2019-07" db="EMBL/GenBank/DDBJ databases">
        <title>De Novo Assembly of kiwifruit Actinidia rufa.</title>
        <authorList>
            <person name="Sugita-Konishi S."/>
            <person name="Sato K."/>
            <person name="Mori E."/>
            <person name="Abe Y."/>
            <person name="Kisaki G."/>
            <person name="Hamano K."/>
            <person name="Suezawa K."/>
            <person name="Otani M."/>
            <person name="Fukuda T."/>
            <person name="Manabe T."/>
            <person name="Gomi K."/>
            <person name="Tabuchi M."/>
            <person name="Akimitsu K."/>
            <person name="Kataoka I."/>
        </authorList>
    </citation>
    <scope>NUCLEOTIDE SEQUENCE [LARGE SCALE GENOMIC DNA]</scope>
    <source>
        <strain evidence="5">cv. Fuchu</strain>
    </source>
</reference>
<dbReference type="SUPFAM" id="SSF48403">
    <property type="entry name" value="Ankyrin repeat"/>
    <property type="match status" value="2"/>
</dbReference>
<protein>
    <recommendedName>
        <fullName evidence="6">Ankyrin repeat family protein</fullName>
    </recommendedName>
</protein>
<comment type="caution">
    <text evidence="4">The sequence shown here is derived from an EMBL/GenBank/DDBJ whole genome shotgun (WGS) entry which is preliminary data.</text>
</comment>
<dbReference type="Proteomes" id="UP000585474">
    <property type="component" value="Unassembled WGS sequence"/>
</dbReference>
<dbReference type="InterPro" id="IPR002110">
    <property type="entry name" value="Ankyrin_rpt"/>
</dbReference>
<dbReference type="PROSITE" id="PS50297">
    <property type="entry name" value="ANK_REP_REGION"/>
    <property type="match status" value="3"/>
</dbReference>
<accession>A0A7J0EF72</accession>
<evidence type="ECO:0000256" key="1">
    <source>
        <dbReference type="ARBA" id="ARBA00022737"/>
    </source>
</evidence>
<dbReference type="Pfam" id="PF12796">
    <property type="entry name" value="Ank_2"/>
    <property type="match status" value="4"/>
</dbReference>
<keyword evidence="1" id="KW-0677">Repeat</keyword>
<dbReference type="PROSITE" id="PS50088">
    <property type="entry name" value="ANK_REPEAT"/>
    <property type="match status" value="4"/>
</dbReference>
<dbReference type="Gene3D" id="1.25.40.20">
    <property type="entry name" value="Ankyrin repeat-containing domain"/>
    <property type="match status" value="1"/>
</dbReference>
<gene>
    <name evidence="4" type="ORF">Acr_03g0017660</name>
</gene>
<evidence type="ECO:0000313" key="5">
    <source>
        <dbReference type="Proteomes" id="UP000585474"/>
    </source>
</evidence>
<feature type="repeat" description="ANK" evidence="3">
    <location>
        <begin position="66"/>
        <end position="88"/>
    </location>
</feature>
<proteinExistence type="predicted"/>
<dbReference type="InterPro" id="IPR036770">
    <property type="entry name" value="Ankyrin_rpt-contain_sf"/>
</dbReference>
<evidence type="ECO:0000313" key="4">
    <source>
        <dbReference type="EMBL" id="GFY84992.1"/>
    </source>
</evidence>
<dbReference type="EMBL" id="BJWL01000003">
    <property type="protein sequence ID" value="GFY84992.1"/>
    <property type="molecule type" value="Genomic_DNA"/>
</dbReference>
<organism evidence="4 5">
    <name type="scientific">Actinidia rufa</name>
    <dbReference type="NCBI Taxonomy" id="165716"/>
    <lineage>
        <taxon>Eukaryota</taxon>
        <taxon>Viridiplantae</taxon>
        <taxon>Streptophyta</taxon>
        <taxon>Embryophyta</taxon>
        <taxon>Tracheophyta</taxon>
        <taxon>Spermatophyta</taxon>
        <taxon>Magnoliopsida</taxon>
        <taxon>eudicotyledons</taxon>
        <taxon>Gunneridae</taxon>
        <taxon>Pentapetalae</taxon>
        <taxon>asterids</taxon>
        <taxon>Ericales</taxon>
        <taxon>Actinidiaceae</taxon>
        <taxon>Actinidia</taxon>
    </lineage>
</organism>
<name>A0A7J0EF72_9ERIC</name>
<feature type="repeat" description="ANK" evidence="3">
    <location>
        <begin position="148"/>
        <end position="169"/>
    </location>
</feature>
<feature type="repeat" description="ANK" evidence="3">
    <location>
        <begin position="215"/>
        <end position="242"/>
    </location>
</feature>
<dbReference type="PANTHER" id="PTHR24186">
    <property type="entry name" value="PROTEIN PHOSPHATASE 1 REGULATORY SUBUNIT"/>
    <property type="match status" value="1"/>
</dbReference>
<evidence type="ECO:0008006" key="6">
    <source>
        <dbReference type="Google" id="ProtNLM"/>
    </source>
</evidence>
<evidence type="ECO:0000256" key="3">
    <source>
        <dbReference type="PROSITE-ProRule" id="PRU00023"/>
    </source>
</evidence>
<feature type="repeat" description="ANK" evidence="3">
    <location>
        <begin position="181"/>
        <end position="213"/>
    </location>
</feature>
<keyword evidence="5" id="KW-1185">Reference proteome</keyword>
<dbReference type="OrthoDB" id="1847170at2759"/>
<sequence length="372" mass="41858">MDPILYKAAMEGNIDVLMQNEDRFEEQVTRTNNTVLHVTAQFCDTANNVREILKTKPSLLLRVNSRGETALHIAARNGHSSTVEALIEFAKTQGRDPESRVEITEQMVRTTSENEDTALHEAVRNNHLCVVKLLVEEDKEFSHVLNNSGETPLYVAAERGYHEIVSIILTTCTSPAFNGPNDRTALHAAVFSGSLECVRKLIEKKPSLTKKGDKYGWTSLHCAARLNDVELMRKLLDADKDIAYQIAEEDGKKTALHLAAFHGNVEAMEELLSHCPDCWEMVDDKGQNILHIAIGYEKVKAVQWILKRPWVGNLLNQKDNERDTPLHMLAVSDCDIPDMIRHPLADKGAFSKENLTPLDKAISVDRYRQNEV</sequence>
<dbReference type="PANTHER" id="PTHR24186:SF50">
    <property type="entry name" value="ANKYRIN REPEAT-CONTAINING PROTEIN ITN1-LIKE ISOFORM X1"/>
    <property type="match status" value="1"/>
</dbReference>
<evidence type="ECO:0000256" key="2">
    <source>
        <dbReference type="ARBA" id="ARBA00023043"/>
    </source>
</evidence>